<feature type="binding site" evidence="12">
    <location>
        <position position="183"/>
    </location>
    <ligand>
        <name>pyridoxal 5'-phosphate</name>
        <dbReference type="ChEBI" id="CHEBI:597326"/>
    </ligand>
</feature>
<dbReference type="UniPathway" id="UPA00244">
    <property type="reaction ID" value="UER00311"/>
</dbReference>
<evidence type="ECO:0000313" key="15">
    <source>
        <dbReference type="Proteomes" id="UP000636949"/>
    </source>
</evidence>
<keyword evidence="9 12" id="KW-0718">Serine biosynthesis</keyword>
<evidence type="ECO:0000256" key="8">
    <source>
        <dbReference type="ARBA" id="ARBA00023096"/>
    </source>
</evidence>
<proteinExistence type="inferred from homology"/>
<gene>
    <name evidence="12 14" type="primary">serC</name>
    <name evidence="14" type="ORF">GCM10010995_14800</name>
</gene>
<comment type="cofactor">
    <cofactor evidence="12">
        <name>pyridoxal 5'-phosphate</name>
        <dbReference type="ChEBI" id="CHEBI:597326"/>
    </cofactor>
    <text evidence="12">Binds 1 pyridoxal phosphate per subunit.</text>
</comment>
<comment type="subunit">
    <text evidence="12">Homodimer.</text>
</comment>
<dbReference type="InterPro" id="IPR020578">
    <property type="entry name" value="Aminotrans_V_PyrdxlP_BS"/>
</dbReference>
<dbReference type="NCBIfam" id="NF003764">
    <property type="entry name" value="PRK05355.1"/>
    <property type="match status" value="1"/>
</dbReference>
<keyword evidence="4 12" id="KW-0032">Aminotransferase</keyword>
<dbReference type="GO" id="GO:0004648">
    <property type="term" value="F:O-phospho-L-serine:2-oxoglutarate aminotransferase activity"/>
    <property type="evidence" value="ECO:0007669"/>
    <property type="project" value="UniProtKB-UniRule"/>
</dbReference>
<evidence type="ECO:0000256" key="7">
    <source>
        <dbReference type="ARBA" id="ARBA00022898"/>
    </source>
</evidence>
<comment type="catalytic activity">
    <reaction evidence="11 12">
        <text>O-phospho-L-serine + 2-oxoglutarate = 3-phosphooxypyruvate + L-glutamate</text>
        <dbReference type="Rhea" id="RHEA:14329"/>
        <dbReference type="ChEBI" id="CHEBI:16810"/>
        <dbReference type="ChEBI" id="CHEBI:18110"/>
        <dbReference type="ChEBI" id="CHEBI:29985"/>
        <dbReference type="ChEBI" id="CHEBI:57524"/>
        <dbReference type="EC" id="2.6.1.52"/>
    </reaction>
</comment>
<comment type="function">
    <text evidence="12">Catalyzes the reversible conversion of 3-phosphohydroxypyruvate to phosphoserine and of 3-hydroxy-2-oxo-4-phosphonooxybutanoate to phosphohydroxythreonine.</text>
</comment>
<dbReference type="GO" id="GO:0006564">
    <property type="term" value="P:L-serine biosynthetic process"/>
    <property type="evidence" value="ECO:0007669"/>
    <property type="project" value="UniProtKB-UniRule"/>
</dbReference>
<feature type="modified residue" description="N6-(pyridoxal phosphate)lysine" evidence="12">
    <location>
        <position position="184"/>
    </location>
</feature>
<keyword evidence="6 12" id="KW-0808">Transferase</keyword>
<keyword evidence="15" id="KW-1185">Reference proteome</keyword>
<comment type="subcellular location">
    <subcellularLocation>
        <location evidence="12">Cytoplasm</location>
    </subcellularLocation>
</comment>
<dbReference type="PIRSF" id="PIRSF000525">
    <property type="entry name" value="SerC"/>
    <property type="match status" value="1"/>
</dbReference>
<feature type="binding site" evidence="12">
    <location>
        <begin position="75"/>
        <end position="76"/>
    </location>
    <ligand>
        <name>pyridoxal 5'-phosphate</name>
        <dbReference type="ChEBI" id="CHEBI:597326"/>
    </ligand>
</feature>
<dbReference type="RefSeq" id="WP_117002731.1">
    <property type="nucleotide sequence ID" value="NZ_BMJS01000015.1"/>
</dbReference>
<feature type="binding site" evidence="12">
    <location>
        <position position="41"/>
    </location>
    <ligand>
        <name>L-glutamate</name>
        <dbReference type="ChEBI" id="CHEBI:29985"/>
    </ligand>
</feature>
<feature type="binding site" evidence="12">
    <location>
        <position position="141"/>
    </location>
    <ligand>
        <name>pyridoxal 5'-phosphate</name>
        <dbReference type="ChEBI" id="CHEBI:597326"/>
    </ligand>
</feature>
<keyword evidence="12" id="KW-0963">Cytoplasm</keyword>
<dbReference type="GO" id="GO:0030170">
    <property type="term" value="F:pyridoxal phosphate binding"/>
    <property type="evidence" value="ECO:0007669"/>
    <property type="project" value="UniProtKB-UniRule"/>
</dbReference>
<dbReference type="InterPro" id="IPR015424">
    <property type="entry name" value="PyrdxlP-dep_Trfase"/>
</dbReference>
<dbReference type="InterPro" id="IPR015422">
    <property type="entry name" value="PyrdxlP-dep_Trfase_small"/>
</dbReference>
<evidence type="ECO:0000256" key="1">
    <source>
        <dbReference type="ARBA" id="ARBA00004915"/>
    </source>
</evidence>
<reference evidence="14" key="2">
    <citation type="submission" date="2020-09" db="EMBL/GenBank/DDBJ databases">
        <authorList>
            <person name="Sun Q."/>
            <person name="Zhou Y."/>
        </authorList>
    </citation>
    <scope>NUCLEOTIDE SEQUENCE</scope>
    <source>
        <strain evidence="14">CGMCC 1.15758</strain>
    </source>
</reference>
<comment type="caution">
    <text evidence="14">The sequence shown here is derived from an EMBL/GenBank/DDBJ whole genome shotgun (WGS) entry which is preliminary data.</text>
</comment>
<keyword evidence="7 12" id="KW-0663">Pyridoxal phosphate</keyword>
<evidence type="ECO:0000256" key="10">
    <source>
        <dbReference type="ARBA" id="ARBA00047630"/>
    </source>
</evidence>
<accession>A0A8J3E8G5</accession>
<dbReference type="GO" id="GO:0005737">
    <property type="term" value="C:cytoplasm"/>
    <property type="evidence" value="ECO:0007669"/>
    <property type="project" value="UniProtKB-SubCell"/>
</dbReference>
<dbReference type="FunFam" id="3.40.640.10:FF:000010">
    <property type="entry name" value="Phosphoserine aminotransferase"/>
    <property type="match status" value="1"/>
</dbReference>
<keyword evidence="5 12" id="KW-0028">Amino-acid biosynthesis</keyword>
<comment type="similarity">
    <text evidence="3 12">Belongs to the class-V pyridoxal-phosphate-dependent aminotransferase family. SerC subfamily.</text>
</comment>
<dbReference type="AlphaFoldDB" id="A0A8J3E8G5"/>
<reference evidence="14" key="1">
    <citation type="journal article" date="2014" name="Int. J. Syst. Evol. Microbiol.">
        <title>Complete genome sequence of Corynebacterium casei LMG S-19264T (=DSM 44701T), isolated from a smear-ripened cheese.</title>
        <authorList>
            <consortium name="US DOE Joint Genome Institute (JGI-PGF)"/>
            <person name="Walter F."/>
            <person name="Albersmeier A."/>
            <person name="Kalinowski J."/>
            <person name="Ruckert C."/>
        </authorList>
    </citation>
    <scope>NUCLEOTIDE SEQUENCE</scope>
    <source>
        <strain evidence="14">CGMCC 1.15758</strain>
    </source>
</reference>
<dbReference type="HAMAP" id="MF_00160">
    <property type="entry name" value="SerC_aminotrans_5"/>
    <property type="match status" value="1"/>
</dbReference>
<protein>
    <recommendedName>
        <fullName evidence="12">Phosphoserine aminotransferase</fullName>
        <ecNumber evidence="12">2.6.1.52</ecNumber>
    </recommendedName>
    <alternativeName>
        <fullName evidence="12">Phosphohydroxythreonine aminotransferase</fullName>
        <shortName evidence="12">PSAT</shortName>
    </alternativeName>
</protein>
<dbReference type="UniPathway" id="UPA00135">
    <property type="reaction ID" value="UER00197"/>
</dbReference>
<feature type="binding site" evidence="12">
    <location>
        <position position="160"/>
    </location>
    <ligand>
        <name>pyridoxal 5'-phosphate</name>
        <dbReference type="ChEBI" id="CHEBI:597326"/>
    </ligand>
</feature>
<keyword evidence="8 12" id="KW-0664">Pyridoxine biosynthesis</keyword>
<feature type="binding site" evidence="12">
    <location>
        <begin position="226"/>
        <end position="227"/>
    </location>
    <ligand>
        <name>pyridoxal 5'-phosphate</name>
        <dbReference type="ChEBI" id="CHEBI:597326"/>
    </ligand>
</feature>
<evidence type="ECO:0000256" key="2">
    <source>
        <dbReference type="ARBA" id="ARBA00005099"/>
    </source>
</evidence>
<evidence type="ECO:0000256" key="11">
    <source>
        <dbReference type="ARBA" id="ARBA00049007"/>
    </source>
</evidence>
<evidence type="ECO:0000313" key="14">
    <source>
        <dbReference type="EMBL" id="GGF98586.1"/>
    </source>
</evidence>
<evidence type="ECO:0000256" key="3">
    <source>
        <dbReference type="ARBA" id="ARBA00006904"/>
    </source>
</evidence>
<dbReference type="PANTHER" id="PTHR43247">
    <property type="entry name" value="PHOSPHOSERINE AMINOTRANSFERASE"/>
    <property type="match status" value="1"/>
</dbReference>
<dbReference type="OrthoDB" id="9809412at2"/>
<comment type="caution">
    <text evidence="12">Lacks conserved residue(s) required for the propagation of feature annotation.</text>
</comment>
<dbReference type="Gene3D" id="3.90.1150.10">
    <property type="entry name" value="Aspartate Aminotransferase, domain 1"/>
    <property type="match status" value="1"/>
</dbReference>
<sequence length="349" mass="38709">MYQLNFCAGPASLPESIYQALSQMVLNYHNTGLSLLSFSHRDQLFAEINNKIKQHLRTLLALPESYEILLMPAGASAQFAAVPINLKQNGRALYINSGYWAAAAIKEAKKFIEVDTIEGVDNVIDHIVDDYDYIYYTENETIDGVIWQKIPETNLPLVCDMSSSFLSKPIDVTKFDLIYAGAQKNIGLPGVTVVLIKKALIENIKQKAIPAVLSYQAMQQADSLYNTPDMFAWAAMELVLADLIKQGGLDVVAEKNARKAALLYEAIDQSKLFSNKVSLHNRSPMNIVFQLPSDELTAKFLNFADSQGVYGIAGHRSVGGVRVSLYNAIEFKAVEQLVSVMREFETLNA</sequence>
<dbReference type="GO" id="GO:0008615">
    <property type="term" value="P:pyridoxine biosynthetic process"/>
    <property type="evidence" value="ECO:0007669"/>
    <property type="project" value="UniProtKB-UniRule"/>
</dbReference>
<dbReference type="InterPro" id="IPR000192">
    <property type="entry name" value="Aminotrans_V_dom"/>
</dbReference>
<feature type="binding site" evidence="12">
    <location>
        <position position="100"/>
    </location>
    <ligand>
        <name>pyridoxal 5'-phosphate</name>
        <dbReference type="ChEBI" id="CHEBI:597326"/>
    </ligand>
</feature>
<organism evidence="14 15">
    <name type="scientific">Cysteiniphilum litorale</name>
    <dbReference type="NCBI Taxonomy" id="2056700"/>
    <lineage>
        <taxon>Bacteria</taxon>
        <taxon>Pseudomonadati</taxon>
        <taxon>Pseudomonadota</taxon>
        <taxon>Gammaproteobacteria</taxon>
        <taxon>Thiotrichales</taxon>
        <taxon>Fastidiosibacteraceae</taxon>
        <taxon>Cysteiniphilum</taxon>
    </lineage>
</organism>
<dbReference type="FunFam" id="3.90.1150.10:FF:000006">
    <property type="entry name" value="Phosphoserine aminotransferase"/>
    <property type="match status" value="1"/>
</dbReference>
<dbReference type="PROSITE" id="PS00595">
    <property type="entry name" value="AA_TRANSFER_CLASS_5"/>
    <property type="match status" value="1"/>
</dbReference>
<evidence type="ECO:0000256" key="12">
    <source>
        <dbReference type="HAMAP-Rule" id="MF_00160"/>
    </source>
</evidence>
<dbReference type="EC" id="2.6.1.52" evidence="12"/>
<dbReference type="PANTHER" id="PTHR43247:SF1">
    <property type="entry name" value="PHOSPHOSERINE AMINOTRANSFERASE"/>
    <property type="match status" value="1"/>
</dbReference>
<feature type="domain" description="Aminotransferase class V" evidence="13">
    <location>
        <begin position="5"/>
        <end position="337"/>
    </location>
</feature>
<evidence type="ECO:0000259" key="13">
    <source>
        <dbReference type="Pfam" id="PF00266"/>
    </source>
</evidence>
<comment type="pathway">
    <text evidence="2 12">Amino-acid biosynthesis; L-serine biosynthesis; L-serine from 3-phospho-D-glycerate: step 2/3.</text>
</comment>
<dbReference type="Gene3D" id="3.40.640.10">
    <property type="entry name" value="Type I PLP-dependent aspartate aminotransferase-like (Major domain)"/>
    <property type="match status" value="1"/>
</dbReference>
<comment type="pathway">
    <text evidence="1 12">Cofactor biosynthesis; pyridoxine 5'-phosphate biosynthesis; pyridoxine 5'-phosphate from D-erythrose 4-phosphate: step 3/5.</text>
</comment>
<dbReference type="Proteomes" id="UP000636949">
    <property type="component" value="Unassembled WGS sequence"/>
</dbReference>
<evidence type="ECO:0000256" key="6">
    <source>
        <dbReference type="ARBA" id="ARBA00022679"/>
    </source>
</evidence>
<evidence type="ECO:0000256" key="4">
    <source>
        <dbReference type="ARBA" id="ARBA00022576"/>
    </source>
</evidence>
<name>A0A8J3E8G5_9GAMM</name>
<dbReference type="InterPro" id="IPR015421">
    <property type="entry name" value="PyrdxlP-dep_Trfase_major"/>
</dbReference>
<dbReference type="EMBL" id="BMJS01000015">
    <property type="protein sequence ID" value="GGF98586.1"/>
    <property type="molecule type" value="Genomic_DNA"/>
</dbReference>
<evidence type="ECO:0000256" key="5">
    <source>
        <dbReference type="ARBA" id="ARBA00022605"/>
    </source>
</evidence>
<dbReference type="Pfam" id="PF00266">
    <property type="entry name" value="Aminotran_5"/>
    <property type="match status" value="1"/>
</dbReference>
<dbReference type="InterPro" id="IPR022278">
    <property type="entry name" value="Pser_aminoTfrase"/>
</dbReference>
<comment type="catalytic activity">
    <reaction evidence="10 12">
        <text>4-(phosphooxy)-L-threonine + 2-oxoglutarate = (R)-3-hydroxy-2-oxo-4-phosphooxybutanoate + L-glutamate</text>
        <dbReference type="Rhea" id="RHEA:16573"/>
        <dbReference type="ChEBI" id="CHEBI:16810"/>
        <dbReference type="ChEBI" id="CHEBI:29985"/>
        <dbReference type="ChEBI" id="CHEBI:58452"/>
        <dbReference type="ChEBI" id="CHEBI:58538"/>
        <dbReference type="EC" id="2.6.1.52"/>
    </reaction>
</comment>
<evidence type="ECO:0000256" key="9">
    <source>
        <dbReference type="ARBA" id="ARBA00023299"/>
    </source>
</evidence>
<dbReference type="SUPFAM" id="SSF53383">
    <property type="entry name" value="PLP-dependent transferases"/>
    <property type="match status" value="1"/>
</dbReference>